<dbReference type="STRING" id="1245748.A0A3R7F229"/>
<dbReference type="OrthoDB" id="504170at2759"/>
<dbReference type="Gene3D" id="3.10.450.50">
    <property type="match status" value="1"/>
</dbReference>
<dbReference type="Proteomes" id="UP000215289">
    <property type="component" value="Unassembled WGS sequence"/>
</dbReference>
<dbReference type="Gene3D" id="3.30.310.220">
    <property type="entry name" value="Fungal kinase associated-1 domain"/>
    <property type="match status" value="1"/>
</dbReference>
<feature type="domain" description="Protein kinase" evidence="13">
    <location>
        <begin position="127"/>
        <end position="415"/>
    </location>
</feature>
<feature type="compositionally biased region" description="Basic and acidic residues" evidence="12">
    <location>
        <begin position="874"/>
        <end position="886"/>
    </location>
</feature>
<dbReference type="SUPFAM" id="SSF54427">
    <property type="entry name" value="NTF2-like"/>
    <property type="match status" value="1"/>
</dbReference>
<dbReference type="GO" id="GO:0005935">
    <property type="term" value="C:cellular bud neck"/>
    <property type="evidence" value="ECO:0007669"/>
    <property type="project" value="UniProtKB-SubCell"/>
</dbReference>
<gene>
    <name evidence="14" type="ORF">CFD26_101179</name>
</gene>
<feature type="region of interest" description="Disordered" evidence="12">
    <location>
        <begin position="915"/>
        <end position="1061"/>
    </location>
</feature>
<evidence type="ECO:0000256" key="7">
    <source>
        <dbReference type="ARBA" id="ARBA00022741"/>
    </source>
</evidence>
<dbReference type="Pfam" id="PF16797">
    <property type="entry name" value="Fungal_KA1"/>
    <property type="match status" value="1"/>
</dbReference>
<proteinExistence type="inferred from homology"/>
<dbReference type="GO" id="GO:0005940">
    <property type="term" value="C:septin ring"/>
    <property type="evidence" value="ECO:0007669"/>
    <property type="project" value="UniProtKB-ARBA"/>
</dbReference>
<feature type="region of interest" description="Disordered" evidence="12">
    <location>
        <begin position="1079"/>
        <end position="1102"/>
    </location>
</feature>
<dbReference type="InterPro" id="IPR009783">
    <property type="entry name" value="DUF1348"/>
</dbReference>
<reference evidence="14 15" key="1">
    <citation type="submission" date="2018-08" db="EMBL/GenBank/DDBJ databases">
        <title>Draft genome sequences of two Aspergillus turcosus clinical strains isolated from bronchoalveolar lavage fluid: one azole-susceptible and the other azole-resistant.</title>
        <authorList>
            <person name="Parent-Michaud M."/>
            <person name="Dufresne P.J."/>
            <person name="Fournier E."/>
            <person name="Martineau C."/>
            <person name="Moreira S."/>
            <person name="Perkins V."/>
            <person name="De Repentigny L."/>
            <person name="Dufresne S.F."/>
        </authorList>
    </citation>
    <scope>NUCLEOTIDE SEQUENCE [LARGE SCALE GENOMIC DNA]</scope>
    <source>
        <strain evidence="14">HMR AF 1038</strain>
    </source>
</reference>
<comment type="catalytic activity">
    <reaction evidence="11">
        <text>L-seryl-[protein] + ATP = O-phospho-L-seryl-[protein] + ADP + H(+)</text>
        <dbReference type="Rhea" id="RHEA:17989"/>
        <dbReference type="Rhea" id="RHEA-COMP:9863"/>
        <dbReference type="Rhea" id="RHEA-COMP:11604"/>
        <dbReference type="ChEBI" id="CHEBI:15378"/>
        <dbReference type="ChEBI" id="CHEBI:29999"/>
        <dbReference type="ChEBI" id="CHEBI:30616"/>
        <dbReference type="ChEBI" id="CHEBI:83421"/>
        <dbReference type="ChEBI" id="CHEBI:456216"/>
        <dbReference type="EC" id="2.7.11.1"/>
    </reaction>
</comment>
<dbReference type="GO" id="GO:0005524">
    <property type="term" value="F:ATP binding"/>
    <property type="evidence" value="ECO:0007669"/>
    <property type="project" value="UniProtKB-KW"/>
</dbReference>
<dbReference type="InterPro" id="IPR031850">
    <property type="entry name" value="Fungal_KA1_dom"/>
</dbReference>
<dbReference type="PANTHER" id="PTHR24346">
    <property type="entry name" value="MAP/MICROTUBULE AFFINITY-REGULATING KINASE"/>
    <property type="match status" value="1"/>
</dbReference>
<feature type="compositionally biased region" description="Low complexity" evidence="12">
    <location>
        <begin position="541"/>
        <end position="558"/>
    </location>
</feature>
<evidence type="ECO:0000256" key="1">
    <source>
        <dbReference type="ARBA" id="ARBA00004266"/>
    </source>
</evidence>
<evidence type="ECO:0000256" key="9">
    <source>
        <dbReference type="ARBA" id="ARBA00022840"/>
    </source>
</evidence>
<keyword evidence="9" id="KW-0067">ATP-binding</keyword>
<feature type="region of interest" description="Disordered" evidence="12">
    <location>
        <begin position="644"/>
        <end position="672"/>
    </location>
</feature>
<dbReference type="PROSITE" id="PS00108">
    <property type="entry name" value="PROTEIN_KINASE_ST"/>
    <property type="match status" value="1"/>
</dbReference>
<dbReference type="SUPFAM" id="SSF56112">
    <property type="entry name" value="Protein kinase-like (PK-like)"/>
    <property type="match status" value="1"/>
</dbReference>
<feature type="compositionally biased region" description="Polar residues" evidence="12">
    <location>
        <begin position="998"/>
        <end position="1015"/>
    </location>
</feature>
<accession>A0A3R7F229</accession>
<name>A0A3R7F229_9EURO</name>
<evidence type="ECO:0000256" key="11">
    <source>
        <dbReference type="ARBA" id="ARBA00048679"/>
    </source>
</evidence>
<feature type="region of interest" description="Disordered" evidence="12">
    <location>
        <begin position="521"/>
        <end position="582"/>
    </location>
</feature>
<evidence type="ECO:0000259" key="13">
    <source>
        <dbReference type="PROSITE" id="PS50011"/>
    </source>
</evidence>
<evidence type="ECO:0000313" key="14">
    <source>
        <dbReference type="EMBL" id="RLL93961.1"/>
    </source>
</evidence>
<dbReference type="InterPro" id="IPR043024">
    <property type="entry name" value="KA1_sf_fungal"/>
</dbReference>
<dbReference type="InterPro" id="IPR000719">
    <property type="entry name" value="Prot_kinase_dom"/>
</dbReference>
<dbReference type="Gene3D" id="1.10.510.10">
    <property type="entry name" value="Transferase(Phosphotransferase) domain 1"/>
    <property type="match status" value="1"/>
</dbReference>
<comment type="catalytic activity">
    <reaction evidence="10">
        <text>L-threonyl-[protein] + ATP = O-phospho-L-threonyl-[protein] + ADP + H(+)</text>
        <dbReference type="Rhea" id="RHEA:46608"/>
        <dbReference type="Rhea" id="RHEA-COMP:11060"/>
        <dbReference type="Rhea" id="RHEA-COMP:11605"/>
        <dbReference type="ChEBI" id="CHEBI:15378"/>
        <dbReference type="ChEBI" id="CHEBI:30013"/>
        <dbReference type="ChEBI" id="CHEBI:30616"/>
        <dbReference type="ChEBI" id="CHEBI:61977"/>
        <dbReference type="ChEBI" id="CHEBI:456216"/>
        <dbReference type="EC" id="2.7.11.1"/>
    </reaction>
</comment>
<dbReference type="PANTHER" id="PTHR24346:SF110">
    <property type="entry name" value="NON-SPECIFIC SERINE_THREONINE PROTEIN KINASE"/>
    <property type="match status" value="1"/>
</dbReference>
<dbReference type="GO" id="GO:0035556">
    <property type="term" value="P:intracellular signal transduction"/>
    <property type="evidence" value="ECO:0007669"/>
    <property type="project" value="TreeGrafter"/>
</dbReference>
<dbReference type="PROSITE" id="PS50011">
    <property type="entry name" value="PROTEIN_KINASE_DOM"/>
    <property type="match status" value="1"/>
</dbReference>
<evidence type="ECO:0000256" key="2">
    <source>
        <dbReference type="ARBA" id="ARBA00010791"/>
    </source>
</evidence>
<feature type="compositionally biased region" description="Low complexity" evidence="12">
    <location>
        <begin position="645"/>
        <end position="658"/>
    </location>
</feature>
<organism evidence="14 15">
    <name type="scientific">Aspergillus turcosus</name>
    <dbReference type="NCBI Taxonomy" id="1245748"/>
    <lineage>
        <taxon>Eukaryota</taxon>
        <taxon>Fungi</taxon>
        <taxon>Dikarya</taxon>
        <taxon>Ascomycota</taxon>
        <taxon>Pezizomycotina</taxon>
        <taxon>Eurotiomycetes</taxon>
        <taxon>Eurotiomycetidae</taxon>
        <taxon>Eurotiales</taxon>
        <taxon>Aspergillaceae</taxon>
        <taxon>Aspergillus</taxon>
        <taxon>Aspergillus subgen. Fumigati</taxon>
    </lineage>
</organism>
<dbReference type="SMART" id="SM00220">
    <property type="entry name" value="S_TKc"/>
    <property type="match status" value="1"/>
</dbReference>
<dbReference type="Pfam" id="PF00069">
    <property type="entry name" value="Pkinase"/>
    <property type="match status" value="1"/>
</dbReference>
<evidence type="ECO:0000256" key="3">
    <source>
        <dbReference type="ARBA" id="ARBA00012513"/>
    </source>
</evidence>
<feature type="compositionally biased region" description="Polar residues" evidence="12">
    <location>
        <begin position="659"/>
        <end position="668"/>
    </location>
</feature>
<protein>
    <recommendedName>
        <fullName evidence="3">non-specific serine/threonine protein kinase</fullName>
        <ecNumber evidence="3">2.7.11.1</ecNumber>
    </recommendedName>
</protein>
<evidence type="ECO:0000256" key="6">
    <source>
        <dbReference type="ARBA" id="ARBA00022679"/>
    </source>
</evidence>
<feature type="compositionally biased region" description="Basic and acidic residues" evidence="12">
    <location>
        <begin position="1030"/>
        <end position="1041"/>
    </location>
</feature>
<dbReference type="EMBL" id="NIDN02000245">
    <property type="protein sequence ID" value="RLL93961.1"/>
    <property type="molecule type" value="Genomic_DNA"/>
</dbReference>
<dbReference type="EC" id="2.7.11.1" evidence="3"/>
<keyword evidence="5" id="KW-0597">Phosphoprotein</keyword>
<keyword evidence="15" id="KW-1185">Reference proteome</keyword>
<keyword evidence="8" id="KW-0418">Kinase</keyword>
<feature type="compositionally biased region" description="Polar residues" evidence="12">
    <location>
        <begin position="887"/>
        <end position="900"/>
    </location>
</feature>
<comment type="subcellular location">
    <subcellularLocation>
        <location evidence="1">Bud neck</location>
    </subcellularLocation>
</comment>
<evidence type="ECO:0000256" key="8">
    <source>
        <dbReference type="ARBA" id="ARBA00022777"/>
    </source>
</evidence>
<feature type="compositionally biased region" description="Basic and acidic residues" evidence="12">
    <location>
        <begin position="978"/>
        <end position="997"/>
    </location>
</feature>
<evidence type="ECO:0000256" key="5">
    <source>
        <dbReference type="ARBA" id="ARBA00022553"/>
    </source>
</evidence>
<keyword evidence="4" id="KW-0723">Serine/threonine-protein kinase</keyword>
<feature type="region of interest" description="Disordered" evidence="12">
    <location>
        <begin position="1133"/>
        <end position="1164"/>
    </location>
</feature>
<evidence type="ECO:0000256" key="10">
    <source>
        <dbReference type="ARBA" id="ARBA00047899"/>
    </source>
</evidence>
<comment type="similarity">
    <text evidence="2">Belongs to the protein kinase superfamily. CAMK Ser/Thr protein kinase family. NIM1 subfamily.</text>
</comment>
<comment type="caution">
    <text evidence="14">The sequence shown here is derived from an EMBL/GenBank/DDBJ whole genome shotgun (WGS) entry which is preliminary data.</text>
</comment>
<dbReference type="InterPro" id="IPR032710">
    <property type="entry name" value="NTF2-like_dom_sf"/>
</dbReference>
<evidence type="ECO:0000313" key="15">
    <source>
        <dbReference type="Proteomes" id="UP000215289"/>
    </source>
</evidence>
<evidence type="ECO:0000256" key="4">
    <source>
        <dbReference type="ARBA" id="ARBA00022527"/>
    </source>
</evidence>
<keyword evidence="7" id="KW-0547">Nucleotide-binding</keyword>
<dbReference type="InterPro" id="IPR008271">
    <property type="entry name" value="Ser/Thr_kinase_AS"/>
</dbReference>
<evidence type="ECO:0000256" key="12">
    <source>
        <dbReference type="SAM" id="MobiDB-lite"/>
    </source>
</evidence>
<dbReference type="InterPro" id="IPR011009">
    <property type="entry name" value="Kinase-like_dom_sf"/>
</dbReference>
<dbReference type="CDD" id="cd14081">
    <property type="entry name" value="STKc_BRSK1_2"/>
    <property type="match status" value="1"/>
</dbReference>
<feature type="compositionally biased region" description="Basic and acidic residues" evidence="12">
    <location>
        <begin position="1137"/>
        <end position="1151"/>
    </location>
</feature>
<dbReference type="Pfam" id="PF07080">
    <property type="entry name" value="DUF1348"/>
    <property type="match status" value="1"/>
</dbReference>
<sequence length="1303" mass="146599">MADLKPPFTEETARKKVKAAQAAWNTKDPVRVSQAYTPTCIWRNRDSFLSGTEAIIMFLTRKWKREHNYRLRKELFAFTDDRIAVQFWYEYQDAEDGMRWKRCYGLEDWTFDRETGKMRKRMMSGNDLLLGPDGNGEGRWFVDGVDVDAVDIGEEHWLAKHAVTGQTAAIKIVSKRSAAIAQSESIAAMDRNASLFSGTGTRQMPSGIEREVVIMKLIEHPNVISLYDVWENRGELYLVLEYVQGGELFHYVQNHGPLPEEEAVRLFRQIIAGLGYCHRFNICHRDLKPENILLDSWRNVKLADFGMAALQPAGHWLNTSCGSPHYAAPEIIYGRKYRGDKADIWSCGIILYALLTGYLPFDGGDLPSTLRQVKRGEYTIPPELSVEAADLIQRILQKRPEDRITMHGIWMHPLLKKYEQFHQAMSNHYLGPAPPLTAQDCGPPVPSRQDIDIDILRNLQTLWHGVKTEALIERVLNPQPTQERMFYNALIKFRNEQLENYQGQPLEYSASDYHHISRLPASVANRRKHARVPAGSRRLGQNSTTNTTSSSKQPQSTPMALKSSATEKSYDPFRSPRHIVSTPEVQYAQVTIHRNDPEANTKDVSETVPELEDAMKEEAVEDIECLPSSPFSIVPNKKSKASFTRSFQSRASHSSSRRVTNTTPTPRSASYKRNVLFQHRNRSQGSMSARPKKARTIASNISRQESECSIKSDVDGVPFSDRCGSPLLPVPPIVVRGAGVTIKNCPQVKRVCDADITWKDEARKVSHELSQICEEAFNGGSLSTGCTASIGSQTPATSLSIVSAGDSQNQITGSNIKSTQPSNISGESPKTYTATELAETRRKLIQHSTQDGTENVPGYLSAVINHLDRLIAQDRTRERGKRDKINDNGNSTYDPRQWSSLETGNLPIISEELSNSLAPGNEMRNGQHVTRHNSDSASSIRTKRQSRDGKATIRMVPHSSQQCLEEIKPLNIRKNRQASKEPHQPREESESKDENSRPIRSSQRYASADSRQTRFLSELDPIQEVPKVAGRSDTKTSENKKWSWFRNRSQGSTETKMKTPVVKPIQPSSATVIVHEIDPSVDPAPGEQTGKPKDMKGTSDNKKGGFFKKFMKKRHSDSFDNVATEVDFADTNPLLKRPAETDHSLDTEKNQKPVPSGPNTNGKSQNWFARVFQIKPATRVVALNTSKLKGRKDVLKLLRDWKQFGMEEAHLDKASGVIRGRVGEVNCLRLKAVEFSAEFYTVLEHGQQANLSLVRFRQERGAASSFHKVVDTLEMVLKQRGLLVEDPDRAKKMARILDAFPNG</sequence>
<keyword evidence="6" id="KW-0808">Transferase</keyword>
<dbReference type="FunFam" id="1.10.510.10:FF:000394">
    <property type="entry name" value="Serine/threonine-protein kinase HSL1"/>
    <property type="match status" value="1"/>
</dbReference>
<feature type="region of interest" description="Disordered" evidence="12">
    <location>
        <begin position="874"/>
        <end position="900"/>
    </location>
</feature>
<feature type="compositionally biased region" description="Basic and acidic residues" evidence="12">
    <location>
        <begin position="1090"/>
        <end position="1102"/>
    </location>
</feature>
<dbReference type="GO" id="GO:0004674">
    <property type="term" value="F:protein serine/threonine kinase activity"/>
    <property type="evidence" value="ECO:0007669"/>
    <property type="project" value="UniProtKB-KW"/>
</dbReference>